<proteinExistence type="predicted"/>
<evidence type="ECO:0000313" key="2">
    <source>
        <dbReference type="WBParaSite" id="PgR057_g003_t03"/>
    </source>
</evidence>
<organism evidence="1 2">
    <name type="scientific">Parascaris univalens</name>
    <name type="common">Nematode worm</name>
    <dbReference type="NCBI Taxonomy" id="6257"/>
    <lineage>
        <taxon>Eukaryota</taxon>
        <taxon>Metazoa</taxon>
        <taxon>Ecdysozoa</taxon>
        <taxon>Nematoda</taxon>
        <taxon>Chromadorea</taxon>
        <taxon>Rhabditida</taxon>
        <taxon>Spirurina</taxon>
        <taxon>Ascaridomorpha</taxon>
        <taxon>Ascaridoidea</taxon>
        <taxon>Ascarididae</taxon>
        <taxon>Parascaris</taxon>
    </lineage>
</organism>
<evidence type="ECO:0000313" key="1">
    <source>
        <dbReference type="Proteomes" id="UP000887569"/>
    </source>
</evidence>
<name>A0A915BSF4_PARUN</name>
<sequence>VMPSNRFSNMAFLDVEYDIGVVAKVNGDVPKRSVEVKK</sequence>
<reference evidence="2" key="1">
    <citation type="submission" date="2022-11" db="UniProtKB">
        <authorList>
            <consortium name="WormBaseParasite"/>
        </authorList>
    </citation>
    <scope>IDENTIFICATION</scope>
</reference>
<dbReference type="AlphaFoldDB" id="A0A915BSF4"/>
<protein>
    <submittedName>
        <fullName evidence="2">Uncharacterized protein</fullName>
    </submittedName>
</protein>
<dbReference type="WBParaSite" id="PgR057_g003_t03">
    <property type="protein sequence ID" value="PgR057_g003_t03"/>
    <property type="gene ID" value="PgR057_g003"/>
</dbReference>
<accession>A0A915BSF4</accession>
<dbReference type="Proteomes" id="UP000887569">
    <property type="component" value="Unplaced"/>
</dbReference>
<keyword evidence="1" id="KW-1185">Reference proteome</keyword>